<accession>A0A8H4VHZ1</accession>
<keyword evidence="1 3" id="KW-0853">WD repeat</keyword>
<dbReference type="InterPro" id="IPR001680">
    <property type="entry name" value="WD40_rpt"/>
</dbReference>
<sequence length="480" mass="52570">MAKSTQDRKTRERPAKRARTQLPAKEKSTPKPKLSKPTAKKATPKAADPVVEEEDTQPVKVKETTQKAKKSKGKAREENTPLPTSFKVVAGSYEKLLYGLEGTVTVDEDSNIKFELKPTFIFPAHVSCIKAVAASPQGGKWLATGSADEIIKVWDLRRRKEIGGLMHHEGSITHLLFPSRSHLLSASEDGTLCLFRARDWAVLRSLKGHKGRVNSVAVHPSGKVGLSVGKDKALRMWDFMRGKGVASTKLGKEGELVRWSTDGSKFLVQSGSTMDVYATNMELLYTITHPSRIQDTKFCSRVGEEGELLLVAAEDRKLTVYDVPKGSETPTIVAEMIGHTNRVKAVQTLEIALPEASGRKSTTIACTVSSDGFVNVYDVAAVSKKSESTPQQIKPLGSYDSKGTRLTCVTLADGEIEGQPKAGDGKRKRTDDDDGEGSGSEKEDEESEDEEDVAFGAGWEDEEEVEEENEDEEEDEEESE</sequence>
<dbReference type="Proteomes" id="UP000521872">
    <property type="component" value="Unassembled WGS sequence"/>
</dbReference>
<proteinExistence type="predicted"/>
<dbReference type="InterPro" id="IPR036322">
    <property type="entry name" value="WD40_repeat_dom_sf"/>
</dbReference>
<feature type="compositionally biased region" description="Acidic residues" evidence="4">
    <location>
        <begin position="432"/>
        <end position="480"/>
    </location>
</feature>
<reference evidence="5 6" key="1">
    <citation type="submission" date="2019-12" db="EMBL/GenBank/DDBJ databases">
        <authorList>
            <person name="Floudas D."/>
            <person name="Bentzer J."/>
            <person name="Ahren D."/>
            <person name="Johansson T."/>
            <person name="Persson P."/>
            <person name="Tunlid A."/>
        </authorList>
    </citation>
    <scope>NUCLEOTIDE SEQUENCE [LARGE SCALE GENOMIC DNA]</scope>
    <source>
        <strain evidence="5 6">CBS 102.39</strain>
    </source>
</reference>
<feature type="compositionally biased region" description="Basic and acidic residues" evidence="4">
    <location>
        <begin position="1"/>
        <end position="15"/>
    </location>
</feature>
<keyword evidence="2" id="KW-0677">Repeat</keyword>
<feature type="region of interest" description="Disordered" evidence="4">
    <location>
        <begin position="410"/>
        <end position="480"/>
    </location>
</feature>
<evidence type="ECO:0000313" key="6">
    <source>
        <dbReference type="Proteomes" id="UP000521872"/>
    </source>
</evidence>
<name>A0A8H4VHZ1_9AGAR</name>
<dbReference type="InterPro" id="IPR051959">
    <property type="entry name" value="PAK1-Kinase_Regulator"/>
</dbReference>
<dbReference type="PROSITE" id="PS50082">
    <property type="entry name" value="WD_REPEATS_2"/>
    <property type="match status" value="2"/>
</dbReference>
<gene>
    <name evidence="5" type="ORF">D9613_007112</name>
</gene>
<dbReference type="PROSITE" id="PS50294">
    <property type="entry name" value="WD_REPEATS_REGION"/>
    <property type="match status" value="2"/>
</dbReference>
<dbReference type="AlphaFoldDB" id="A0A8H4VHZ1"/>
<feature type="region of interest" description="Disordered" evidence="4">
    <location>
        <begin position="1"/>
        <end position="80"/>
    </location>
</feature>
<dbReference type="InterPro" id="IPR019775">
    <property type="entry name" value="WD40_repeat_CS"/>
</dbReference>
<dbReference type="SMART" id="SM00320">
    <property type="entry name" value="WD40"/>
    <property type="match status" value="5"/>
</dbReference>
<dbReference type="Gene3D" id="2.130.10.10">
    <property type="entry name" value="YVTN repeat-like/Quinoprotein amine dehydrogenase"/>
    <property type="match status" value="2"/>
</dbReference>
<dbReference type="PROSITE" id="PS00678">
    <property type="entry name" value="WD_REPEATS_1"/>
    <property type="match status" value="1"/>
</dbReference>
<evidence type="ECO:0008006" key="7">
    <source>
        <dbReference type="Google" id="ProtNLM"/>
    </source>
</evidence>
<protein>
    <recommendedName>
        <fullName evidence="7">WD40 repeat-like protein</fullName>
    </recommendedName>
</protein>
<dbReference type="PANTHER" id="PTHR44675:SF1">
    <property type="entry name" value="P21-ACTIVATED PROTEIN KINASE-INTERACTING PROTEIN 1"/>
    <property type="match status" value="1"/>
</dbReference>
<evidence type="ECO:0000256" key="3">
    <source>
        <dbReference type="PROSITE-ProRule" id="PRU00221"/>
    </source>
</evidence>
<dbReference type="SUPFAM" id="SSF50978">
    <property type="entry name" value="WD40 repeat-like"/>
    <property type="match status" value="1"/>
</dbReference>
<evidence type="ECO:0000313" key="5">
    <source>
        <dbReference type="EMBL" id="KAF4611141.1"/>
    </source>
</evidence>
<dbReference type="PANTHER" id="PTHR44675">
    <property type="entry name" value="PAK1 INTERACTING PROTEIN 1"/>
    <property type="match status" value="1"/>
</dbReference>
<dbReference type="InterPro" id="IPR015943">
    <property type="entry name" value="WD40/YVTN_repeat-like_dom_sf"/>
</dbReference>
<evidence type="ECO:0000256" key="2">
    <source>
        <dbReference type="ARBA" id="ARBA00022737"/>
    </source>
</evidence>
<dbReference type="Pfam" id="PF00400">
    <property type="entry name" value="WD40"/>
    <property type="match status" value="3"/>
</dbReference>
<evidence type="ECO:0000256" key="4">
    <source>
        <dbReference type="SAM" id="MobiDB-lite"/>
    </source>
</evidence>
<feature type="repeat" description="WD" evidence="3">
    <location>
        <begin position="122"/>
        <end position="164"/>
    </location>
</feature>
<dbReference type="EMBL" id="JAACJL010000058">
    <property type="protein sequence ID" value="KAF4611141.1"/>
    <property type="molecule type" value="Genomic_DNA"/>
</dbReference>
<feature type="repeat" description="WD" evidence="3">
    <location>
        <begin position="206"/>
        <end position="247"/>
    </location>
</feature>
<comment type="caution">
    <text evidence="5">The sequence shown here is derived from an EMBL/GenBank/DDBJ whole genome shotgun (WGS) entry which is preliminary data.</text>
</comment>
<evidence type="ECO:0000256" key="1">
    <source>
        <dbReference type="ARBA" id="ARBA00022574"/>
    </source>
</evidence>
<keyword evidence="6" id="KW-1185">Reference proteome</keyword>
<organism evidence="5 6">
    <name type="scientific">Agrocybe pediades</name>
    <dbReference type="NCBI Taxonomy" id="84607"/>
    <lineage>
        <taxon>Eukaryota</taxon>
        <taxon>Fungi</taxon>
        <taxon>Dikarya</taxon>
        <taxon>Basidiomycota</taxon>
        <taxon>Agaricomycotina</taxon>
        <taxon>Agaricomycetes</taxon>
        <taxon>Agaricomycetidae</taxon>
        <taxon>Agaricales</taxon>
        <taxon>Agaricineae</taxon>
        <taxon>Strophariaceae</taxon>
        <taxon>Agrocybe</taxon>
    </lineage>
</organism>